<protein>
    <submittedName>
        <fullName evidence="1">Uncharacterized protein</fullName>
    </submittedName>
</protein>
<keyword evidence="2" id="KW-1185">Reference proteome</keyword>
<reference evidence="1 2" key="1">
    <citation type="submission" date="2021-06" db="EMBL/GenBank/DDBJ databases">
        <title>Caerostris extrusa draft genome.</title>
        <authorList>
            <person name="Kono N."/>
            <person name="Arakawa K."/>
        </authorList>
    </citation>
    <scope>NUCLEOTIDE SEQUENCE [LARGE SCALE GENOMIC DNA]</scope>
</reference>
<organism evidence="1 2">
    <name type="scientific">Caerostris extrusa</name>
    <name type="common">Bark spider</name>
    <name type="synonym">Caerostris bankana</name>
    <dbReference type="NCBI Taxonomy" id="172846"/>
    <lineage>
        <taxon>Eukaryota</taxon>
        <taxon>Metazoa</taxon>
        <taxon>Ecdysozoa</taxon>
        <taxon>Arthropoda</taxon>
        <taxon>Chelicerata</taxon>
        <taxon>Arachnida</taxon>
        <taxon>Araneae</taxon>
        <taxon>Araneomorphae</taxon>
        <taxon>Entelegynae</taxon>
        <taxon>Araneoidea</taxon>
        <taxon>Araneidae</taxon>
        <taxon>Caerostris</taxon>
    </lineage>
</organism>
<dbReference type="AlphaFoldDB" id="A0AAV4MB84"/>
<sequence length="133" mass="15294">MFWRNYNDGYCTARTHIGVKKKIWFIRNFSTLEKGNELTYRIKSTLNDKSMVTLKFSVTGDDETLQVSFISSDSKDYLRSTFSIKISVLESNGDAATCGEAKVLFVKEPLKKESKMFINKKRSNEKENSVSPR</sequence>
<dbReference type="EMBL" id="BPLR01002019">
    <property type="protein sequence ID" value="GIX69138.1"/>
    <property type="molecule type" value="Genomic_DNA"/>
</dbReference>
<name>A0AAV4MB84_CAEEX</name>
<comment type="caution">
    <text evidence="1">The sequence shown here is derived from an EMBL/GenBank/DDBJ whole genome shotgun (WGS) entry which is preliminary data.</text>
</comment>
<evidence type="ECO:0000313" key="1">
    <source>
        <dbReference type="EMBL" id="GIX69138.1"/>
    </source>
</evidence>
<accession>A0AAV4MB84</accession>
<gene>
    <name evidence="1" type="ORF">CEXT_143171</name>
</gene>
<evidence type="ECO:0000313" key="2">
    <source>
        <dbReference type="Proteomes" id="UP001054945"/>
    </source>
</evidence>
<dbReference type="Proteomes" id="UP001054945">
    <property type="component" value="Unassembled WGS sequence"/>
</dbReference>
<proteinExistence type="predicted"/>